<accession>A0A0C1L7K5</accession>
<dbReference type="Gene3D" id="2.130.10.10">
    <property type="entry name" value="YVTN repeat-like/Quinoprotein amine dehydrogenase"/>
    <property type="match status" value="1"/>
</dbReference>
<gene>
    <name evidence="2" type="ORF">OI18_03060</name>
</gene>
<reference evidence="2 3" key="1">
    <citation type="submission" date="2014-11" db="EMBL/GenBank/DDBJ databases">
        <title>Genome sequence of Flavihumibacter solisilvae 3-3.</title>
        <authorList>
            <person name="Zhou G."/>
            <person name="Li M."/>
            <person name="Wang G."/>
        </authorList>
    </citation>
    <scope>NUCLEOTIDE SEQUENCE [LARGE SCALE GENOMIC DNA]</scope>
    <source>
        <strain evidence="2 3">3-3</strain>
    </source>
</reference>
<feature type="domain" description="Secretion system C-terminal sorting" evidence="1">
    <location>
        <begin position="944"/>
        <end position="993"/>
    </location>
</feature>
<dbReference type="InterPro" id="IPR026444">
    <property type="entry name" value="Secre_tail"/>
</dbReference>
<dbReference type="Pfam" id="PF18962">
    <property type="entry name" value="Por_Secre_tail"/>
    <property type="match status" value="1"/>
</dbReference>
<evidence type="ECO:0000313" key="2">
    <source>
        <dbReference type="EMBL" id="KIC96152.1"/>
    </source>
</evidence>
<dbReference type="SUPFAM" id="SSF110296">
    <property type="entry name" value="Oligoxyloglucan reducing end-specific cellobiohydrolase"/>
    <property type="match status" value="1"/>
</dbReference>
<name>A0A0C1L7K5_9BACT</name>
<dbReference type="RefSeq" id="WP_039137019.1">
    <property type="nucleotide sequence ID" value="NZ_JSVC01000002.1"/>
</dbReference>
<dbReference type="CDD" id="cd15482">
    <property type="entry name" value="Sialidase_non-viral"/>
    <property type="match status" value="1"/>
</dbReference>
<evidence type="ECO:0000313" key="3">
    <source>
        <dbReference type="Proteomes" id="UP000031408"/>
    </source>
</evidence>
<keyword evidence="3" id="KW-1185">Reference proteome</keyword>
<organism evidence="2 3">
    <name type="scientific">Flavihumibacter solisilvae</name>
    <dbReference type="NCBI Taxonomy" id="1349421"/>
    <lineage>
        <taxon>Bacteria</taxon>
        <taxon>Pseudomonadati</taxon>
        <taxon>Bacteroidota</taxon>
        <taxon>Chitinophagia</taxon>
        <taxon>Chitinophagales</taxon>
        <taxon>Chitinophagaceae</taxon>
        <taxon>Flavihumibacter</taxon>
    </lineage>
</organism>
<dbReference type="AlphaFoldDB" id="A0A0C1L7K5"/>
<dbReference type="Proteomes" id="UP000031408">
    <property type="component" value="Unassembled WGS sequence"/>
</dbReference>
<dbReference type="EMBL" id="JSVC01000002">
    <property type="protein sequence ID" value="KIC96152.1"/>
    <property type="molecule type" value="Genomic_DNA"/>
</dbReference>
<protein>
    <recommendedName>
        <fullName evidence="1">Secretion system C-terminal sorting domain-containing protein</fullName>
    </recommendedName>
</protein>
<sequence>MFKSLPVLAIIAVCVVVSIYFLRKNPSETEHRKIYLGNGKKKKKTQQERAMFTEERIKYEYDMIKDGGTGLIPRGIHERELQQAYRLPVKERDQSMRLSPFADNSYSEAGPHNIGGRTRAVAFDVRFGTAGNSVIIAGAVSGGLFRSADGGANWTRVTPENEIHNVTALAQDPRPGKQNIWYAGGGEPIGNSASPPAGGAFYYGYGLMKSVDNGATWQRIQSTYTGTLEEFDDVYDIVHKIIVNPVNGHVYVCGHRRLMRSTDEGVTFGAVFAGTQLAGADNGQMDIVATNTGTLILAVNGGFPEQSLRGVWLSNTGNQGSWSRFAGGQTLSGDSIVGWRGNSYGSGGTVSEASKRILLALAPSNNNILYTFYENGLSQEGSNGKPEADLFKFDFSNSSFTNLSANMPDFNGQRNGIDPLAVQGGYDMLVAVKPDNPNVVFVGGTNLYRSTNGFTTKTATSWIGGYQYWGPNTTEYDVVQYENNHPDIHNLIFDPTNASRALCATDGGLHLAENILANAGATKPVTWQMIGNYQTTQYYHVNLEVRPSGNQVDNFIGGMQDNSTYLRVAGNNDHVNAGSGDGGAAAISKFNSFSDYMMYVTSQLGSISRLIPNDATNIRPNGLTSNFSGGFGEFVTYFALDHDNTEDMYYVNFNRIFRTTAASSVTPSTWTELTGVANRVNPGNSNGTDIGIRAIELSRGPYMSSHVMYLGSTEGRVFRLNDPRNVAVATAPVDITPPVIEDLITGGTLQNARVNVSDIAVNPNNDDEVMVVYSNYQVTVGTTTHTDINIWWTTNAKSSSPTWTLIEGNLTLPSIRSCVIVARKDPAGNPFTEYYVGTSVGLYSTLGVKDTLNAGRPVTWKREGGSTLNYSLVTSLAYRPQDNRLLVGTHGNGMYFTTIPSPNFTPNINTGTVDPVINNKNFIRYSWPGITRSTIGYQTGNMFEIKRITVQVHNVNGQLVFRKETGYQNGDIDVARLPGGTYVLTITSEDNKQRFITKFIKQ</sequence>
<dbReference type="OrthoDB" id="9757947at2"/>
<dbReference type="InterPro" id="IPR015943">
    <property type="entry name" value="WD40/YVTN_repeat-like_dom_sf"/>
</dbReference>
<comment type="caution">
    <text evidence="2">The sequence shown here is derived from an EMBL/GenBank/DDBJ whole genome shotgun (WGS) entry which is preliminary data.</text>
</comment>
<dbReference type="NCBIfam" id="TIGR04183">
    <property type="entry name" value="Por_Secre_tail"/>
    <property type="match status" value="1"/>
</dbReference>
<dbReference type="STRING" id="1349421.OI18_03060"/>
<evidence type="ECO:0000259" key="1">
    <source>
        <dbReference type="Pfam" id="PF18962"/>
    </source>
</evidence>
<proteinExistence type="predicted"/>